<dbReference type="KEGG" id="cthe:Chro_1307"/>
<dbReference type="PATRIC" id="fig|251229.3.peg.1534"/>
<reference evidence="1 2" key="1">
    <citation type="submission" date="2012-06" db="EMBL/GenBank/DDBJ databases">
        <title>Finished chromosome of genome of Chroococcidiopsis thermalis PCC 7203.</title>
        <authorList>
            <consortium name="US DOE Joint Genome Institute"/>
            <person name="Gugger M."/>
            <person name="Coursin T."/>
            <person name="Rippka R."/>
            <person name="Tandeau De Marsac N."/>
            <person name="Huntemann M."/>
            <person name="Wei C.-L."/>
            <person name="Han J."/>
            <person name="Detter J.C."/>
            <person name="Han C."/>
            <person name="Tapia R."/>
            <person name="Davenport K."/>
            <person name="Daligault H."/>
            <person name="Erkkila T."/>
            <person name="Gu W."/>
            <person name="Munk A.C.C."/>
            <person name="Teshima H."/>
            <person name="Xu Y."/>
            <person name="Chain P."/>
            <person name="Chen A."/>
            <person name="Krypides N."/>
            <person name="Mavromatis K."/>
            <person name="Markowitz V."/>
            <person name="Szeto E."/>
            <person name="Ivanova N."/>
            <person name="Mikhailova N."/>
            <person name="Ovchinnikova G."/>
            <person name="Pagani I."/>
            <person name="Pati A."/>
            <person name="Goodwin L."/>
            <person name="Peters L."/>
            <person name="Pitluck S."/>
            <person name="Woyke T."/>
            <person name="Kerfeld C."/>
        </authorList>
    </citation>
    <scope>NUCLEOTIDE SEQUENCE [LARGE SCALE GENOMIC DNA]</scope>
    <source>
        <strain evidence="1 2">PCC 7203</strain>
    </source>
</reference>
<dbReference type="AlphaFoldDB" id="K9TWS8"/>
<dbReference type="eggNOG" id="ENOG502Z8M9">
    <property type="taxonomic scope" value="Bacteria"/>
</dbReference>
<evidence type="ECO:0000313" key="2">
    <source>
        <dbReference type="Proteomes" id="UP000010384"/>
    </source>
</evidence>
<dbReference type="InParanoid" id="K9TWS8"/>
<name>K9TWS8_CHRTP</name>
<evidence type="ECO:0000313" key="1">
    <source>
        <dbReference type="EMBL" id="AFY86833.1"/>
    </source>
</evidence>
<proteinExistence type="predicted"/>
<dbReference type="HOGENOM" id="CLU_080710_0_0_3"/>
<accession>K9TWS8</accession>
<gene>
    <name evidence="1" type="ORF">Chro_1307</name>
</gene>
<dbReference type="Proteomes" id="UP000010384">
    <property type="component" value="Chromosome"/>
</dbReference>
<organism evidence="1 2">
    <name type="scientific">Chroococcidiopsis thermalis (strain PCC 7203)</name>
    <dbReference type="NCBI Taxonomy" id="251229"/>
    <lineage>
        <taxon>Bacteria</taxon>
        <taxon>Bacillati</taxon>
        <taxon>Cyanobacteriota</taxon>
        <taxon>Cyanophyceae</taxon>
        <taxon>Chroococcidiopsidales</taxon>
        <taxon>Chroococcidiopsidaceae</taxon>
        <taxon>Chroococcidiopsis</taxon>
    </lineage>
</organism>
<dbReference type="EMBL" id="CP003597">
    <property type="protein sequence ID" value="AFY86833.1"/>
    <property type="molecule type" value="Genomic_DNA"/>
</dbReference>
<sequence length="297" mass="33531">MKESPKSRKFGWNLGLLKLRHGRSPQPPLSRGAISSPFLRGARENLTRHIPPFLREARGDLTRHIPLFLRGARGDLIVLFLLISTPAWSQPQQHKTPSAADLDLKPEIIESSPVLQRWMRQVPNVLEEIDRDPSFRTRLRLGYSLFPSTDNASGWNFGIEDLFISKSGLTISGDYHAAFDRQREAYGVDLRYYVRPLGKYINFAPIIGYRHMETGDYSTDGINLGARLLLVLSRGGAADIALSQSWVSPGTDDEVGLTTLSFGYAVTRDLRLSTDLQRQNSRQEKDSRLGIVLEWML</sequence>
<dbReference type="OrthoDB" id="571365at2"/>
<keyword evidence="2" id="KW-1185">Reference proteome</keyword>
<protein>
    <submittedName>
        <fullName evidence="1">Uncharacterized protein</fullName>
    </submittedName>
</protein>